<name>A0A0D0DWY4_9AGAM</name>
<protein>
    <submittedName>
        <fullName evidence="1">Uncharacterized protein</fullName>
    </submittedName>
</protein>
<dbReference type="HOGENOM" id="CLU_1949503_0_0_1"/>
<evidence type="ECO:0000313" key="2">
    <source>
        <dbReference type="Proteomes" id="UP000054538"/>
    </source>
</evidence>
<reference evidence="2" key="2">
    <citation type="submission" date="2015-01" db="EMBL/GenBank/DDBJ databases">
        <title>Evolutionary Origins and Diversification of the Mycorrhizal Mutualists.</title>
        <authorList>
            <consortium name="DOE Joint Genome Institute"/>
            <consortium name="Mycorrhizal Genomics Consortium"/>
            <person name="Kohler A."/>
            <person name="Kuo A."/>
            <person name="Nagy L.G."/>
            <person name="Floudas D."/>
            <person name="Copeland A."/>
            <person name="Barry K.W."/>
            <person name="Cichocki N."/>
            <person name="Veneault-Fourrey C."/>
            <person name="LaButti K."/>
            <person name="Lindquist E.A."/>
            <person name="Lipzen A."/>
            <person name="Lundell T."/>
            <person name="Morin E."/>
            <person name="Murat C."/>
            <person name="Riley R."/>
            <person name="Ohm R."/>
            <person name="Sun H."/>
            <person name="Tunlid A."/>
            <person name="Henrissat B."/>
            <person name="Grigoriev I.V."/>
            <person name="Hibbett D.S."/>
            <person name="Martin F."/>
        </authorList>
    </citation>
    <scope>NUCLEOTIDE SEQUENCE [LARGE SCALE GENOMIC DNA]</scope>
    <source>
        <strain evidence="2">Ve08.2h10</strain>
    </source>
</reference>
<keyword evidence="2" id="KW-1185">Reference proteome</keyword>
<proteinExistence type="predicted"/>
<evidence type="ECO:0000313" key="1">
    <source>
        <dbReference type="EMBL" id="KIK94461.1"/>
    </source>
</evidence>
<reference evidence="1 2" key="1">
    <citation type="submission" date="2014-04" db="EMBL/GenBank/DDBJ databases">
        <authorList>
            <consortium name="DOE Joint Genome Institute"/>
            <person name="Kuo A."/>
            <person name="Kohler A."/>
            <person name="Jargeat P."/>
            <person name="Nagy L.G."/>
            <person name="Floudas D."/>
            <person name="Copeland A."/>
            <person name="Barry K.W."/>
            <person name="Cichocki N."/>
            <person name="Veneault-Fourrey C."/>
            <person name="LaButti K."/>
            <person name="Lindquist E.A."/>
            <person name="Lipzen A."/>
            <person name="Lundell T."/>
            <person name="Morin E."/>
            <person name="Murat C."/>
            <person name="Sun H."/>
            <person name="Tunlid A."/>
            <person name="Henrissat B."/>
            <person name="Grigoriev I.V."/>
            <person name="Hibbett D.S."/>
            <person name="Martin F."/>
            <person name="Nordberg H.P."/>
            <person name="Cantor M.N."/>
            <person name="Hua S.X."/>
        </authorList>
    </citation>
    <scope>NUCLEOTIDE SEQUENCE [LARGE SCALE GENOMIC DNA]</scope>
    <source>
        <strain evidence="1 2">Ve08.2h10</strain>
    </source>
</reference>
<dbReference type="EMBL" id="KN825105">
    <property type="protein sequence ID" value="KIK94461.1"/>
    <property type="molecule type" value="Genomic_DNA"/>
</dbReference>
<accession>A0A0D0DWY4</accession>
<gene>
    <name evidence="1" type="ORF">PAXRUDRAFT_447525</name>
</gene>
<dbReference type="InParanoid" id="A0A0D0DWY4"/>
<organism evidence="1 2">
    <name type="scientific">Paxillus rubicundulus Ve08.2h10</name>
    <dbReference type="NCBI Taxonomy" id="930991"/>
    <lineage>
        <taxon>Eukaryota</taxon>
        <taxon>Fungi</taxon>
        <taxon>Dikarya</taxon>
        <taxon>Basidiomycota</taxon>
        <taxon>Agaricomycotina</taxon>
        <taxon>Agaricomycetes</taxon>
        <taxon>Agaricomycetidae</taxon>
        <taxon>Boletales</taxon>
        <taxon>Paxilineae</taxon>
        <taxon>Paxillaceae</taxon>
        <taxon>Paxillus</taxon>
    </lineage>
</organism>
<sequence>MLREPATFTSAGSVITMGRERDNVISRHTRVPYPLTSNRRVGRQGSDTPQLKLTKGAEITVSSGQGHCRFDDFRAALRNSISRYVNSTVVLLSCTRLPTDQDDFSISIFKTLGRSGARDQEAEIKGPAR</sequence>
<dbReference type="Proteomes" id="UP000054538">
    <property type="component" value="Unassembled WGS sequence"/>
</dbReference>
<dbReference type="AlphaFoldDB" id="A0A0D0DWY4"/>